<comment type="caution">
    <text evidence="1">The sequence shown here is derived from an EMBL/GenBank/DDBJ whole genome shotgun (WGS) entry which is preliminary data.</text>
</comment>
<evidence type="ECO:0000313" key="1">
    <source>
        <dbReference type="EMBL" id="THC97366.1"/>
    </source>
</evidence>
<dbReference type="VEuPathDB" id="FungiDB:EYZ11_003139"/>
<sequence>MQRDFLGLMAKKMFQDRSSPVPNPGCDMGGTAVGLLIYLLRGHLFHACRIELPHWTGLGDPDARLEGDYMLDWVEKVAREDITDTMLNAEGPNTVTAMYPGSVLKASILTFADNFNPFAYLDNGELAFEWQGGDVAYYLT</sequence>
<dbReference type="Proteomes" id="UP000308092">
    <property type="component" value="Unassembled WGS sequence"/>
</dbReference>
<evidence type="ECO:0000313" key="2">
    <source>
        <dbReference type="Proteomes" id="UP000308092"/>
    </source>
</evidence>
<name>A0A4S3JNZ5_9EURO</name>
<keyword evidence="2" id="KW-1185">Reference proteome</keyword>
<organism evidence="1 2">
    <name type="scientific">Aspergillus tanneri</name>
    <dbReference type="NCBI Taxonomy" id="1220188"/>
    <lineage>
        <taxon>Eukaryota</taxon>
        <taxon>Fungi</taxon>
        <taxon>Dikarya</taxon>
        <taxon>Ascomycota</taxon>
        <taxon>Pezizomycotina</taxon>
        <taxon>Eurotiomycetes</taxon>
        <taxon>Eurotiomycetidae</taxon>
        <taxon>Eurotiales</taxon>
        <taxon>Aspergillaceae</taxon>
        <taxon>Aspergillus</taxon>
        <taxon>Aspergillus subgen. Circumdati</taxon>
    </lineage>
</organism>
<protein>
    <submittedName>
        <fullName evidence="1">Uncharacterized protein</fullName>
    </submittedName>
</protein>
<reference evidence="1 2" key="1">
    <citation type="submission" date="2019-03" db="EMBL/GenBank/DDBJ databases">
        <title>The genome sequence of a newly discovered highly antifungal drug resistant Aspergillus species, Aspergillus tanneri NIH 1004.</title>
        <authorList>
            <person name="Mounaud S."/>
            <person name="Singh I."/>
            <person name="Joardar V."/>
            <person name="Pakala S."/>
            <person name="Pakala S."/>
            <person name="Venepally P."/>
            <person name="Hoover J."/>
            <person name="Nierman W."/>
            <person name="Chung J."/>
            <person name="Losada L."/>
        </authorList>
    </citation>
    <scope>NUCLEOTIDE SEQUENCE [LARGE SCALE GENOMIC DNA]</scope>
    <source>
        <strain evidence="1 2">NIH1004</strain>
    </source>
</reference>
<gene>
    <name evidence="1" type="ORF">EYZ11_003139</name>
</gene>
<proteinExistence type="predicted"/>
<accession>A0A4S3JNZ5</accession>
<dbReference type="EMBL" id="SOSA01000077">
    <property type="protein sequence ID" value="THC97366.1"/>
    <property type="molecule type" value="Genomic_DNA"/>
</dbReference>
<dbReference type="AlphaFoldDB" id="A0A4S3JNZ5"/>